<sequence>MLGIHDIWLFVLSGLLLNITPGPDTAYIIGRSVQIGWRGGVTAVLGICAGCLVHVLAAAIGLSALLAASSTAFTVVKWVGAAYLLYSGIQMLRWKAPADLLQENREKPAIRLSHVFWQGALTNALNPKVALFFLAFLPQFVDAEAPHKALAFMTLGMMFIGTGMAWCLGVAVFAARAARRVRQSGKALVWINRALGGVFIYLGIRVALLEAR</sequence>
<feature type="transmembrane region" description="Helical" evidence="6">
    <location>
        <begin position="187"/>
        <end position="208"/>
    </location>
</feature>
<proteinExistence type="predicted"/>
<keyword evidence="5 6" id="KW-0472">Membrane</keyword>
<evidence type="ECO:0000256" key="3">
    <source>
        <dbReference type="ARBA" id="ARBA00022692"/>
    </source>
</evidence>
<dbReference type="Proteomes" id="UP000682843">
    <property type="component" value="Chromosome"/>
</dbReference>
<feature type="transmembrane region" description="Helical" evidence="6">
    <location>
        <begin position="115"/>
        <end position="137"/>
    </location>
</feature>
<dbReference type="PANTHER" id="PTHR30086:SF20">
    <property type="entry name" value="ARGININE EXPORTER PROTEIN ARGO-RELATED"/>
    <property type="match status" value="1"/>
</dbReference>
<feature type="transmembrane region" description="Helical" evidence="6">
    <location>
        <begin position="6"/>
        <end position="29"/>
    </location>
</feature>
<keyword evidence="4 6" id="KW-1133">Transmembrane helix</keyword>
<dbReference type="PIRSF" id="PIRSF006324">
    <property type="entry name" value="LeuE"/>
    <property type="match status" value="1"/>
</dbReference>
<protein>
    <submittedName>
        <fullName evidence="7">LysE family translocator</fullName>
    </submittedName>
</protein>
<dbReference type="RefSeq" id="WP_211910344.1">
    <property type="nucleotide sequence ID" value="NZ_CP036498.1"/>
</dbReference>
<keyword evidence="3 6" id="KW-0812">Transmembrane</keyword>
<reference evidence="7 8" key="1">
    <citation type="submission" date="2019-02" db="EMBL/GenBank/DDBJ databases">
        <title>Emended description of the genus Rhodopseudomonas and description of Rhodopseudomonas albus sp. nov., a non-phototrophic, heavy-metal-tolerant bacterium isolated from garden soil.</title>
        <authorList>
            <person name="Bao Z."/>
            <person name="Cao W.W."/>
            <person name="Sato Y."/>
            <person name="Nishizawa T."/>
            <person name="Zhao J."/>
            <person name="Guo Y."/>
            <person name="Ohta H."/>
        </authorList>
    </citation>
    <scope>NUCLEOTIDE SEQUENCE [LARGE SCALE GENOMIC DNA]</scope>
    <source>
        <strain evidence="7 8">SK50-23</strain>
    </source>
</reference>
<accession>A0ABX8AGI5</accession>
<gene>
    <name evidence="7" type="ORF">RPMA_24765</name>
</gene>
<feature type="transmembrane region" description="Helical" evidence="6">
    <location>
        <begin position="41"/>
        <end position="69"/>
    </location>
</feature>
<organism evidence="7 8">
    <name type="scientific">Tardiphaga alba</name>
    <dbReference type="NCBI Taxonomy" id="340268"/>
    <lineage>
        <taxon>Bacteria</taxon>
        <taxon>Pseudomonadati</taxon>
        <taxon>Pseudomonadota</taxon>
        <taxon>Alphaproteobacteria</taxon>
        <taxon>Hyphomicrobiales</taxon>
        <taxon>Nitrobacteraceae</taxon>
        <taxon>Tardiphaga</taxon>
    </lineage>
</organism>
<evidence type="ECO:0000256" key="6">
    <source>
        <dbReference type="SAM" id="Phobius"/>
    </source>
</evidence>
<feature type="transmembrane region" description="Helical" evidence="6">
    <location>
        <begin position="149"/>
        <end position="175"/>
    </location>
</feature>
<keyword evidence="8" id="KW-1185">Reference proteome</keyword>
<dbReference type="InterPro" id="IPR001123">
    <property type="entry name" value="LeuE-type"/>
</dbReference>
<name>A0ABX8AGI5_9BRAD</name>
<evidence type="ECO:0000256" key="5">
    <source>
        <dbReference type="ARBA" id="ARBA00023136"/>
    </source>
</evidence>
<dbReference type="EMBL" id="CP036498">
    <property type="protein sequence ID" value="QUS41704.1"/>
    <property type="molecule type" value="Genomic_DNA"/>
</dbReference>
<comment type="subcellular location">
    <subcellularLocation>
        <location evidence="1">Cell membrane</location>
        <topology evidence="1">Multi-pass membrane protein</topology>
    </subcellularLocation>
</comment>
<evidence type="ECO:0000256" key="1">
    <source>
        <dbReference type="ARBA" id="ARBA00004651"/>
    </source>
</evidence>
<dbReference type="PANTHER" id="PTHR30086">
    <property type="entry name" value="ARGININE EXPORTER PROTEIN ARGO"/>
    <property type="match status" value="1"/>
</dbReference>
<evidence type="ECO:0000313" key="7">
    <source>
        <dbReference type="EMBL" id="QUS41704.1"/>
    </source>
</evidence>
<evidence type="ECO:0000256" key="4">
    <source>
        <dbReference type="ARBA" id="ARBA00022989"/>
    </source>
</evidence>
<evidence type="ECO:0000313" key="8">
    <source>
        <dbReference type="Proteomes" id="UP000682843"/>
    </source>
</evidence>
<dbReference type="Pfam" id="PF01810">
    <property type="entry name" value="LysE"/>
    <property type="match status" value="1"/>
</dbReference>
<keyword evidence="2" id="KW-1003">Cell membrane</keyword>
<evidence type="ECO:0000256" key="2">
    <source>
        <dbReference type="ARBA" id="ARBA00022475"/>
    </source>
</evidence>